<dbReference type="InterPro" id="IPR000626">
    <property type="entry name" value="Ubiquitin-like_dom"/>
</dbReference>
<dbReference type="CDD" id="cd17039">
    <property type="entry name" value="Ubl_ubiquitin_like"/>
    <property type="match status" value="1"/>
</dbReference>
<organism evidence="2 3">
    <name type="scientific">Tritrichomonas foetus</name>
    <dbReference type="NCBI Taxonomy" id="1144522"/>
    <lineage>
        <taxon>Eukaryota</taxon>
        <taxon>Metamonada</taxon>
        <taxon>Parabasalia</taxon>
        <taxon>Tritrichomonadida</taxon>
        <taxon>Tritrichomonadidae</taxon>
        <taxon>Tritrichomonas</taxon>
    </lineage>
</organism>
<dbReference type="AlphaFoldDB" id="A0A1J4KP15"/>
<dbReference type="InterPro" id="IPR029071">
    <property type="entry name" value="Ubiquitin-like_domsf"/>
</dbReference>
<dbReference type="GeneID" id="94835271"/>
<accession>A0A1J4KP15</accession>
<dbReference type="PROSITE" id="PS50053">
    <property type="entry name" value="UBIQUITIN_2"/>
    <property type="match status" value="1"/>
</dbReference>
<keyword evidence="3" id="KW-1185">Reference proteome</keyword>
<evidence type="ECO:0000313" key="3">
    <source>
        <dbReference type="Proteomes" id="UP000179807"/>
    </source>
</evidence>
<dbReference type="Proteomes" id="UP000179807">
    <property type="component" value="Unassembled WGS sequence"/>
</dbReference>
<dbReference type="VEuPathDB" id="TrichDB:TRFO_19078"/>
<dbReference type="Gene3D" id="3.10.20.90">
    <property type="entry name" value="Phosphatidylinositol 3-kinase Catalytic Subunit, Chain A, domain 1"/>
    <property type="match status" value="1"/>
</dbReference>
<dbReference type="RefSeq" id="XP_068364582.1">
    <property type="nucleotide sequence ID" value="XM_068500567.1"/>
</dbReference>
<evidence type="ECO:0000259" key="1">
    <source>
        <dbReference type="PROSITE" id="PS50053"/>
    </source>
</evidence>
<sequence length="218" mass="23656">MNLNISVMGQPPVVVTVEPTITGNDLIDKVIEEHGFPPSNYQLFSGADNSTELDLSSTLEKLSIKDGDSVSMKLNLGSFSSSSNAASGEVDRVTSGSGFIKRCDGSPDLPAPADLADRIKLVKEVCINTAEIDIIDALKSNLYDVDAAVDSIMKMTNPVENYDQAQAPSVFSRAEKEVIARLKAKTHHDANLIIQVFIACDRNEVDTERMLDEIPLEE</sequence>
<dbReference type="SUPFAM" id="SSF54236">
    <property type="entry name" value="Ubiquitin-like"/>
    <property type="match status" value="1"/>
</dbReference>
<feature type="domain" description="Ubiquitin-like" evidence="1">
    <location>
        <begin position="1"/>
        <end position="75"/>
    </location>
</feature>
<gene>
    <name evidence="2" type="ORF">TRFO_19078</name>
</gene>
<comment type="caution">
    <text evidence="2">The sequence shown here is derived from an EMBL/GenBank/DDBJ whole genome shotgun (WGS) entry which is preliminary data.</text>
</comment>
<dbReference type="Pfam" id="PF11543">
    <property type="entry name" value="UN_NPL4"/>
    <property type="match status" value="1"/>
</dbReference>
<reference evidence="2" key="1">
    <citation type="submission" date="2016-10" db="EMBL/GenBank/DDBJ databases">
        <authorList>
            <person name="Benchimol M."/>
            <person name="Almeida L.G."/>
            <person name="Vasconcelos A.T."/>
            <person name="Perreira-Neves A."/>
            <person name="Rosa I.A."/>
            <person name="Tasca T."/>
            <person name="Bogo M.R."/>
            <person name="de Souza W."/>
        </authorList>
    </citation>
    <scope>NUCLEOTIDE SEQUENCE [LARGE SCALE GENOMIC DNA]</scope>
    <source>
        <strain evidence="2">K</strain>
    </source>
</reference>
<proteinExistence type="predicted"/>
<protein>
    <recommendedName>
        <fullName evidence="1">Ubiquitin-like domain-containing protein</fullName>
    </recommendedName>
</protein>
<dbReference type="InterPro" id="IPR024682">
    <property type="entry name" value="Npl4_Ub-like_dom"/>
</dbReference>
<evidence type="ECO:0000313" key="2">
    <source>
        <dbReference type="EMBL" id="OHT11446.1"/>
    </source>
</evidence>
<dbReference type="EMBL" id="MLAK01000587">
    <property type="protein sequence ID" value="OHT11446.1"/>
    <property type="molecule type" value="Genomic_DNA"/>
</dbReference>
<name>A0A1J4KP15_9EUKA</name>